<keyword evidence="1" id="KW-0805">Transcription regulation</keyword>
<dbReference type="Proteomes" id="UP000216057">
    <property type="component" value="Unassembled WGS sequence"/>
</dbReference>
<dbReference type="InterPro" id="IPR003313">
    <property type="entry name" value="AraC-bd"/>
</dbReference>
<evidence type="ECO:0000313" key="6">
    <source>
        <dbReference type="EMBL" id="OZG64057.1"/>
    </source>
</evidence>
<reference evidence="6 7" key="1">
    <citation type="journal article" date="2017" name="BMC Genomics">
        <title>Comparative genomic and phylogenomic analyses of the Bifidobacteriaceae family.</title>
        <authorList>
            <person name="Lugli G.A."/>
            <person name="Milani C."/>
            <person name="Turroni F."/>
            <person name="Duranti S."/>
            <person name="Mancabelli L."/>
            <person name="Mangifesta M."/>
            <person name="Ferrario C."/>
            <person name="Modesto M."/>
            <person name="Mattarelli P."/>
            <person name="Jiri K."/>
            <person name="van Sinderen D."/>
            <person name="Ventura M."/>
        </authorList>
    </citation>
    <scope>NUCLEOTIDE SEQUENCE [LARGE SCALE GENOMIC DNA]</scope>
    <source>
        <strain evidence="6 7">DSM 100216</strain>
    </source>
</reference>
<feature type="region of interest" description="Disordered" evidence="4">
    <location>
        <begin position="139"/>
        <end position="158"/>
    </location>
</feature>
<dbReference type="SUPFAM" id="SSF46689">
    <property type="entry name" value="Homeodomain-like"/>
    <property type="match status" value="2"/>
</dbReference>
<dbReference type="InterPro" id="IPR050204">
    <property type="entry name" value="AraC_XylS_family_regulators"/>
</dbReference>
<dbReference type="Gene3D" id="2.60.120.10">
    <property type="entry name" value="Jelly Rolls"/>
    <property type="match status" value="1"/>
</dbReference>
<dbReference type="InterPro" id="IPR009057">
    <property type="entry name" value="Homeodomain-like_sf"/>
</dbReference>
<keyword evidence="2" id="KW-0238">DNA-binding</keyword>
<dbReference type="InterPro" id="IPR018060">
    <property type="entry name" value="HTH_AraC"/>
</dbReference>
<dbReference type="Gene3D" id="1.10.10.60">
    <property type="entry name" value="Homeodomain-like"/>
    <property type="match status" value="2"/>
</dbReference>
<dbReference type="SMART" id="SM00342">
    <property type="entry name" value="HTH_ARAC"/>
    <property type="match status" value="1"/>
</dbReference>
<organism evidence="6 7">
    <name type="scientific">Bifidobacterium eulemuris</name>
    <dbReference type="NCBI Taxonomy" id="1765219"/>
    <lineage>
        <taxon>Bacteria</taxon>
        <taxon>Bacillati</taxon>
        <taxon>Actinomycetota</taxon>
        <taxon>Actinomycetes</taxon>
        <taxon>Bifidobacteriales</taxon>
        <taxon>Bifidobacteriaceae</taxon>
        <taxon>Bifidobacterium</taxon>
    </lineage>
</organism>
<dbReference type="PROSITE" id="PS01124">
    <property type="entry name" value="HTH_ARAC_FAMILY_2"/>
    <property type="match status" value="1"/>
</dbReference>
<gene>
    <name evidence="6" type="ORF">BEUL_2259</name>
</gene>
<evidence type="ECO:0000313" key="7">
    <source>
        <dbReference type="Proteomes" id="UP000216057"/>
    </source>
</evidence>
<sequence>MFTSAASAQMFRINRELDYTAVIDHDQHESWGSSSLYPAIVRIHTEMPAQDVPLHWHLGAELVYVRHGRVRLFIDGIETTIVDGQACLVSPRALHAIYPEPDDDGQCVLSISFDGEFLSRLSPGLSNRRLMQAVAIAAEEPPSEGHAHAPRNHGGERPVVRDSTLISLCEEVIACVDDFDPELRLLRLNELLYGMLVHVLAECWERDGGDSGAMASARSSAEIYAVIEYMEHHFHSGVTIGELAERFGYSREYFSRLFKKHAGVTPEQYLTEIRLQSAVDDLLNGSDTNADIARNNGFSSAKAFSRAFSNRFSLTPSVFRRTHRNTQ</sequence>
<dbReference type="InterPro" id="IPR014710">
    <property type="entry name" value="RmlC-like_jellyroll"/>
</dbReference>
<dbReference type="SUPFAM" id="SSF51215">
    <property type="entry name" value="Regulatory protein AraC"/>
    <property type="match status" value="1"/>
</dbReference>
<dbReference type="Pfam" id="PF02311">
    <property type="entry name" value="AraC_binding"/>
    <property type="match status" value="1"/>
</dbReference>
<accession>A0A261FY16</accession>
<feature type="compositionally biased region" description="Basic and acidic residues" evidence="4">
    <location>
        <begin position="143"/>
        <end position="158"/>
    </location>
</feature>
<dbReference type="GO" id="GO:0003700">
    <property type="term" value="F:DNA-binding transcription factor activity"/>
    <property type="evidence" value="ECO:0007669"/>
    <property type="project" value="InterPro"/>
</dbReference>
<dbReference type="PANTHER" id="PTHR46796">
    <property type="entry name" value="HTH-TYPE TRANSCRIPTIONAL ACTIVATOR RHAS-RELATED"/>
    <property type="match status" value="1"/>
</dbReference>
<evidence type="ECO:0000256" key="3">
    <source>
        <dbReference type="ARBA" id="ARBA00023163"/>
    </source>
</evidence>
<name>A0A261FY16_9BIFI</name>
<dbReference type="AlphaFoldDB" id="A0A261FY16"/>
<dbReference type="Pfam" id="PF12833">
    <property type="entry name" value="HTH_18"/>
    <property type="match status" value="1"/>
</dbReference>
<feature type="domain" description="HTH araC/xylS-type" evidence="5">
    <location>
        <begin position="224"/>
        <end position="322"/>
    </location>
</feature>
<dbReference type="EMBL" id="MWWZ01000018">
    <property type="protein sequence ID" value="OZG64057.1"/>
    <property type="molecule type" value="Genomic_DNA"/>
</dbReference>
<evidence type="ECO:0000259" key="5">
    <source>
        <dbReference type="PROSITE" id="PS01124"/>
    </source>
</evidence>
<evidence type="ECO:0000256" key="4">
    <source>
        <dbReference type="SAM" id="MobiDB-lite"/>
    </source>
</evidence>
<dbReference type="InterPro" id="IPR037923">
    <property type="entry name" value="HTH-like"/>
</dbReference>
<evidence type="ECO:0000256" key="1">
    <source>
        <dbReference type="ARBA" id="ARBA00023015"/>
    </source>
</evidence>
<evidence type="ECO:0000256" key="2">
    <source>
        <dbReference type="ARBA" id="ARBA00023125"/>
    </source>
</evidence>
<keyword evidence="3" id="KW-0804">Transcription</keyword>
<dbReference type="RefSeq" id="WP_226805757.1">
    <property type="nucleotide sequence ID" value="NZ_CP062938.1"/>
</dbReference>
<protein>
    <submittedName>
        <fullName evidence="6">Transcriptional regulator, AraC family</fullName>
    </submittedName>
</protein>
<comment type="caution">
    <text evidence="6">The sequence shown here is derived from an EMBL/GenBank/DDBJ whole genome shotgun (WGS) entry which is preliminary data.</text>
</comment>
<dbReference type="GO" id="GO:0043565">
    <property type="term" value="F:sequence-specific DNA binding"/>
    <property type="evidence" value="ECO:0007669"/>
    <property type="project" value="InterPro"/>
</dbReference>
<proteinExistence type="predicted"/>
<dbReference type="PANTHER" id="PTHR46796:SF6">
    <property type="entry name" value="ARAC SUBFAMILY"/>
    <property type="match status" value="1"/>
</dbReference>